<evidence type="ECO:0000256" key="11">
    <source>
        <dbReference type="SAM" id="SignalP"/>
    </source>
</evidence>
<evidence type="ECO:0000256" key="6">
    <source>
        <dbReference type="ARBA" id="ARBA00023136"/>
    </source>
</evidence>
<comment type="subcellular location">
    <subcellularLocation>
        <location evidence="1">Membrane</location>
        <topology evidence="1">Single-pass membrane protein</topology>
    </subcellularLocation>
</comment>
<feature type="chain" id="PRO_5012492681" description="Cadherin domain-containing protein" evidence="11">
    <location>
        <begin position="24"/>
        <end position="1074"/>
    </location>
</feature>
<feature type="domain" description="Cadherin" evidence="12">
    <location>
        <begin position="487"/>
        <end position="594"/>
    </location>
</feature>
<protein>
    <recommendedName>
        <fullName evidence="12">Cadherin domain-containing protein</fullName>
    </recommendedName>
</protein>
<feature type="domain" description="Cadherin" evidence="12">
    <location>
        <begin position="260"/>
        <end position="372"/>
    </location>
</feature>
<evidence type="ECO:0000256" key="5">
    <source>
        <dbReference type="ARBA" id="ARBA00022989"/>
    </source>
</evidence>
<dbReference type="InterPro" id="IPR020894">
    <property type="entry name" value="Cadherin_CS"/>
</dbReference>
<comment type="caution">
    <text evidence="13">The sequence shown here is derived from an EMBL/GenBank/DDBJ whole genome shotgun (WGS) entry which is preliminary data.</text>
</comment>
<feature type="domain" description="Cadherin" evidence="12">
    <location>
        <begin position="26"/>
        <end position="145"/>
    </location>
</feature>
<feature type="compositionally biased region" description="Basic and acidic residues" evidence="9">
    <location>
        <begin position="987"/>
        <end position="1015"/>
    </location>
</feature>
<evidence type="ECO:0000313" key="14">
    <source>
        <dbReference type="Proteomes" id="UP000215902"/>
    </source>
</evidence>
<dbReference type="EMBL" id="NIVC01001730">
    <property type="protein sequence ID" value="PAA64655.1"/>
    <property type="molecule type" value="Genomic_DNA"/>
</dbReference>
<evidence type="ECO:0000256" key="2">
    <source>
        <dbReference type="ARBA" id="ARBA00022692"/>
    </source>
</evidence>
<dbReference type="Proteomes" id="UP000215902">
    <property type="component" value="Unassembled WGS sequence"/>
</dbReference>
<dbReference type="STRING" id="282301.A0A267ESW4"/>
<sequence length="1074" mass="114767">METGATVVLLLLLLPALVRQSAGQVSAEPIQLALPDNVDFNAKVGDLLRLDPSLPAPDPRLGFHTTSLKADNPRLDGYFALDSRGAVYARRNVDRDELCSAADCCESMECRLDFSVLILSTPGGREARRNMRIILADENDMRPTFPSLVPVELREDAPAPGPTGLRLTPADDGDGPANRVSNYSLLDPSGTFGLEVVLERLTNGSQSRVPVPYLTLLKALDRELLPQYQVTLVATDGVHFTSAVVTIRVGDVNDNAPVFEPNLMESSFPETELAGYEIRALTAPDKDFGENANVTFTIGSVNPPSLAEHFRVGSESGGLWVLFLARQLDFEAPEQRSAEVLVIASDQGSPPRSSTGTVRISVADANDNKPVITELYSYNLEEHQPPRVLVKTLQVTDADQISVGRVNCRIESNNMFRLEPNGSGAKPGAQSERLTFSLFSATSFDYEMTQEELVTVGCIDNASPEKVTRVEYRVPIRETNDFGPVFDQRNYHVSVPEDLANGLTVQVVKAVDQDRDRFGEVHYELDEAGSANFSVDARSGRIEVRGRLDRETAESLRFTVTARDYGGKSDTATVVVVLTDVNDCSPLYTGPPAFQVVENSPPGTELGRVSFHDPDSGANGSVTFAMLSDTHNVANEFLRLFSNGSLVVAKPIDREAYAKFYVEIEARDQGRISRSSTATVQVDVADVNDCAPVLEQPSPGSAVGSERTIVYTNLPPGSPILTVRGADRDLGDNGTVEYRLGASNASGLLSIGLNTGRLATAWDPETAPPAAGTYTVLVLMRDRGRPRQLSGRGEFQIRLTPPPGGGPLGRLGSAGFNGLVALVAIVVGTAVLATALLVAICRVRASGGVVGRGGGSGGGAGGARRRQLAAPTDEDEEAGLKAAAAAAAAASTASGPEASAASSTYYAWQHPGSPLGSMLRDGAEKQMYRPLFVPDCNSSLLLPMDQMGTACIRQLGCTSPRPGLQVYPSQSDVPMVASRQYHQQHQPQHERRRSDEEDAPSIHDSGRGGSVEDVKTAQQQQQQQQHHHQSHHPPMGTFTVPASVASRSAGSGSGSSGRRLARQPDTAASAGTMI</sequence>
<dbReference type="AlphaFoldDB" id="A0A267ESW4"/>
<dbReference type="FunFam" id="2.60.40.60:FF:000092">
    <property type="entry name" value="Protocadherin 8"/>
    <property type="match status" value="2"/>
</dbReference>
<feature type="signal peptide" evidence="11">
    <location>
        <begin position="1"/>
        <end position="23"/>
    </location>
</feature>
<proteinExistence type="predicted"/>
<gene>
    <name evidence="13" type="ORF">BOX15_Mlig005355g2</name>
</gene>
<evidence type="ECO:0000256" key="4">
    <source>
        <dbReference type="ARBA" id="ARBA00022837"/>
    </source>
</evidence>
<reference evidence="13 14" key="1">
    <citation type="submission" date="2017-06" db="EMBL/GenBank/DDBJ databases">
        <title>A platform for efficient transgenesis in Macrostomum lignano, a flatworm model organism for stem cell research.</title>
        <authorList>
            <person name="Berezikov E."/>
        </authorList>
    </citation>
    <scope>NUCLEOTIDE SEQUENCE [LARGE SCALE GENOMIC DNA]</scope>
    <source>
        <strain evidence="13">DV1</strain>
        <tissue evidence="13">Whole organism</tissue>
    </source>
</reference>
<dbReference type="FunFam" id="2.60.40.60:FF:000020">
    <property type="entry name" value="Dachsous cadherin-related 1b"/>
    <property type="match status" value="1"/>
</dbReference>
<feature type="region of interest" description="Disordered" evidence="9">
    <location>
        <begin position="978"/>
        <end position="1074"/>
    </location>
</feature>
<evidence type="ECO:0000256" key="8">
    <source>
        <dbReference type="PROSITE-ProRule" id="PRU00043"/>
    </source>
</evidence>
<dbReference type="Pfam" id="PF00028">
    <property type="entry name" value="Cadherin"/>
    <property type="match status" value="3"/>
</dbReference>
<dbReference type="PRINTS" id="PR00205">
    <property type="entry name" value="CADHERIN"/>
</dbReference>
<keyword evidence="4 8" id="KW-0106">Calcium</keyword>
<evidence type="ECO:0000256" key="10">
    <source>
        <dbReference type="SAM" id="Phobius"/>
    </source>
</evidence>
<dbReference type="GO" id="GO:0005886">
    <property type="term" value="C:plasma membrane"/>
    <property type="evidence" value="ECO:0007669"/>
    <property type="project" value="InterPro"/>
</dbReference>
<feature type="domain" description="Cadherin" evidence="12">
    <location>
        <begin position="588"/>
        <end position="694"/>
    </location>
</feature>
<accession>A0A267ESW4</accession>
<dbReference type="PROSITE" id="PS00232">
    <property type="entry name" value="CADHERIN_1"/>
    <property type="match status" value="1"/>
</dbReference>
<feature type="domain" description="Cadherin" evidence="12">
    <location>
        <begin position="372"/>
        <end position="486"/>
    </location>
</feature>
<dbReference type="InterPro" id="IPR015919">
    <property type="entry name" value="Cadherin-like_sf"/>
</dbReference>
<keyword evidence="11" id="KW-0732">Signal</keyword>
<keyword evidence="2 10" id="KW-0812">Transmembrane</keyword>
<dbReference type="Gene3D" id="2.60.40.60">
    <property type="entry name" value="Cadherins"/>
    <property type="match status" value="6"/>
</dbReference>
<evidence type="ECO:0000256" key="1">
    <source>
        <dbReference type="ARBA" id="ARBA00004167"/>
    </source>
</evidence>
<keyword evidence="7" id="KW-0325">Glycoprotein</keyword>
<keyword evidence="14" id="KW-1185">Reference proteome</keyword>
<keyword evidence="5 10" id="KW-1133">Transmembrane helix</keyword>
<dbReference type="PANTHER" id="PTHR24028:SF146">
    <property type="entry name" value="CADHERIN 96CB, ISOFORM D-RELATED"/>
    <property type="match status" value="1"/>
</dbReference>
<feature type="domain" description="Cadherin" evidence="12">
    <location>
        <begin position="710"/>
        <end position="809"/>
    </location>
</feature>
<evidence type="ECO:0000256" key="3">
    <source>
        <dbReference type="ARBA" id="ARBA00022737"/>
    </source>
</evidence>
<keyword evidence="3" id="KW-0677">Repeat</keyword>
<evidence type="ECO:0000256" key="9">
    <source>
        <dbReference type="SAM" id="MobiDB-lite"/>
    </source>
</evidence>
<evidence type="ECO:0000256" key="7">
    <source>
        <dbReference type="ARBA" id="ARBA00023180"/>
    </source>
</evidence>
<keyword evidence="6 10" id="KW-0472">Membrane</keyword>
<dbReference type="SMART" id="SM00112">
    <property type="entry name" value="CA"/>
    <property type="match status" value="6"/>
</dbReference>
<dbReference type="PROSITE" id="PS50268">
    <property type="entry name" value="CADHERIN_2"/>
    <property type="match status" value="7"/>
</dbReference>
<feature type="region of interest" description="Disordered" evidence="9">
    <location>
        <begin position="154"/>
        <end position="178"/>
    </location>
</feature>
<evidence type="ECO:0000313" key="13">
    <source>
        <dbReference type="EMBL" id="PAA64655.1"/>
    </source>
</evidence>
<name>A0A267ESW4_9PLAT</name>
<dbReference type="GO" id="GO:0005509">
    <property type="term" value="F:calcium ion binding"/>
    <property type="evidence" value="ECO:0007669"/>
    <property type="project" value="UniProtKB-UniRule"/>
</dbReference>
<organism evidence="13 14">
    <name type="scientific">Macrostomum lignano</name>
    <dbReference type="NCBI Taxonomy" id="282301"/>
    <lineage>
        <taxon>Eukaryota</taxon>
        <taxon>Metazoa</taxon>
        <taxon>Spiralia</taxon>
        <taxon>Lophotrochozoa</taxon>
        <taxon>Platyhelminthes</taxon>
        <taxon>Rhabditophora</taxon>
        <taxon>Macrostomorpha</taxon>
        <taxon>Macrostomida</taxon>
        <taxon>Macrostomidae</taxon>
        <taxon>Macrostomum</taxon>
    </lineage>
</organism>
<feature type="region of interest" description="Disordered" evidence="9">
    <location>
        <begin position="852"/>
        <end position="876"/>
    </location>
</feature>
<dbReference type="SUPFAM" id="SSF49313">
    <property type="entry name" value="Cadherin-like"/>
    <property type="match status" value="6"/>
</dbReference>
<feature type="transmembrane region" description="Helical" evidence="10">
    <location>
        <begin position="819"/>
        <end position="840"/>
    </location>
</feature>
<feature type="domain" description="Cadherin" evidence="12">
    <location>
        <begin position="145"/>
        <end position="259"/>
    </location>
</feature>
<dbReference type="GO" id="GO:0007156">
    <property type="term" value="P:homophilic cell adhesion via plasma membrane adhesion molecules"/>
    <property type="evidence" value="ECO:0007669"/>
    <property type="project" value="InterPro"/>
</dbReference>
<evidence type="ECO:0000259" key="12">
    <source>
        <dbReference type="PROSITE" id="PS50268"/>
    </source>
</evidence>
<dbReference type="InterPro" id="IPR002126">
    <property type="entry name" value="Cadherin-like_dom"/>
</dbReference>
<dbReference type="CDD" id="cd11304">
    <property type="entry name" value="Cadherin_repeat"/>
    <property type="match status" value="6"/>
</dbReference>
<dbReference type="InterPro" id="IPR050174">
    <property type="entry name" value="Protocadherin/Cadherin-CA"/>
</dbReference>
<dbReference type="PANTHER" id="PTHR24028">
    <property type="entry name" value="CADHERIN-87A"/>
    <property type="match status" value="1"/>
</dbReference>
<dbReference type="OrthoDB" id="6252479at2759"/>
<feature type="compositionally biased region" description="Gly residues" evidence="9">
    <location>
        <begin position="852"/>
        <end position="862"/>
    </location>
</feature>